<dbReference type="InterPro" id="IPR011049">
    <property type="entry name" value="Serralysin-like_metalloprot_C"/>
</dbReference>
<name>A0A0A2B8P7_PROMR</name>
<dbReference type="RefSeq" id="WP_052043498.1">
    <property type="nucleotide sequence ID" value="NZ_JNAS01000002.1"/>
</dbReference>
<gene>
    <name evidence="6" type="ORF">EV02_1819</name>
</gene>
<evidence type="ECO:0000256" key="4">
    <source>
        <dbReference type="ARBA" id="ARBA00022737"/>
    </source>
</evidence>
<dbReference type="GO" id="GO:0008237">
    <property type="term" value="F:metallopeptidase activity"/>
    <property type="evidence" value="ECO:0007669"/>
    <property type="project" value="InterPro"/>
</dbReference>
<dbReference type="eggNOG" id="COG2931">
    <property type="taxonomic scope" value="Bacteria"/>
</dbReference>
<dbReference type="OrthoDB" id="561585at2"/>
<keyword evidence="3" id="KW-0964">Secreted</keyword>
<sequence>MCIKCGYYFKDYDHSVDLSDNLTSSVLGTNQDLANFLTRGFWENSGTVSRKFNLSENGLNPKDGTITYNTVGNSFDADGISTERSFLVNEAFKLLEVTMGFDFQETDLQADINFGDKYINSAFAYADGRSYSSGLDFVNINIGANWNRSESNFGDYTFQTILHEIGHSLGLGHQGLYNGSERYFQNSLFRNDSWQSSIMSYFSQTQNTSIDSSFTYLSTYMSVDWIALDNIYSSEGISTENAFLGDTTFGFNTNISLSTSAIYAEMSNWIDQTSYTLVDGSGIDTVDFSGFISDQLIDLRETDLNSNTLYASNIGGKIGNLTIASGTTIENAIGGNGSDLINGNSSDNQIFGNDGDDVINSGKGDDIIDGGSGYDVAIFSSIKSNYAITETNDNKYQIIDNKGNDGTDIFENIEVLRFTDQDFDFANFISEDITTKEPLTISGTNKNDILVGTNFKDIIRGLKGKDKLYGKEGDDEIYGNSGKDKLYGEIGDDYLEGGSSKDKLYGGSGQDILFGGSSADKLYGGDDNDKLYGGSSSDKLYGQSGDDYIKGHSGNDKLYGSTGNDILWGGVGKNDLYGGSGNDIFKLNAGKGYDRIRDFKKGEDKIDISDFDLESLRIVDTGKHTRVYKGSKDLLAIIYNEDEISLSDNSYLI</sequence>
<dbReference type="GO" id="GO:0005509">
    <property type="term" value="F:calcium ion binding"/>
    <property type="evidence" value="ECO:0007669"/>
    <property type="project" value="InterPro"/>
</dbReference>
<dbReference type="EMBL" id="JNAS01000002">
    <property type="protein sequence ID" value="KGG09140.1"/>
    <property type="molecule type" value="Genomic_DNA"/>
</dbReference>
<dbReference type="AlphaFoldDB" id="A0A0A2B8P7"/>
<evidence type="ECO:0000313" key="7">
    <source>
        <dbReference type="Proteomes" id="UP000030345"/>
    </source>
</evidence>
<dbReference type="PANTHER" id="PTHR38340">
    <property type="entry name" value="S-LAYER PROTEIN"/>
    <property type="match status" value="1"/>
</dbReference>
<evidence type="ECO:0000313" key="6">
    <source>
        <dbReference type="EMBL" id="KGG09140.1"/>
    </source>
</evidence>
<dbReference type="STRING" id="59926.EV02_1819"/>
<dbReference type="Pfam" id="PF00353">
    <property type="entry name" value="HemolysinCabind"/>
    <property type="match status" value="5"/>
</dbReference>
<evidence type="ECO:0000256" key="2">
    <source>
        <dbReference type="ARBA" id="ARBA00004613"/>
    </source>
</evidence>
<comment type="cofactor">
    <cofactor evidence="1">
        <name>Ca(2+)</name>
        <dbReference type="ChEBI" id="CHEBI:29108"/>
    </cofactor>
</comment>
<evidence type="ECO:0000259" key="5">
    <source>
        <dbReference type="Pfam" id="PF08548"/>
    </source>
</evidence>
<reference evidence="7" key="1">
    <citation type="journal article" date="2014" name="Sci. Data">
        <title>Genomes of diverse isolates of the marine cyanobacterium Prochlorococcus.</title>
        <authorList>
            <person name="Biller S."/>
            <person name="Berube P."/>
            <person name="Thompson J."/>
            <person name="Kelly L."/>
            <person name="Roggensack S."/>
            <person name="Awad L."/>
            <person name="Roache-Johnson K."/>
            <person name="Ding H."/>
            <person name="Giovannoni S.J."/>
            <person name="Moore L.R."/>
            <person name="Chisholm S.W."/>
        </authorList>
    </citation>
    <scope>NUCLEOTIDE SEQUENCE [LARGE SCALE GENOMIC DNA]</scope>
    <source>
        <strain evidence="7">SB</strain>
    </source>
</reference>
<dbReference type="InterPro" id="IPR050557">
    <property type="entry name" value="RTX_toxin/Mannuronan_C5-epim"/>
</dbReference>
<dbReference type="PANTHER" id="PTHR38340:SF1">
    <property type="entry name" value="S-LAYER PROTEIN"/>
    <property type="match status" value="1"/>
</dbReference>
<dbReference type="InterPro" id="IPR024079">
    <property type="entry name" value="MetalloPept_cat_dom_sf"/>
</dbReference>
<dbReference type="InterPro" id="IPR013858">
    <property type="entry name" value="Peptidase_M10B_C"/>
</dbReference>
<dbReference type="PRINTS" id="PR00313">
    <property type="entry name" value="CABNDNGRPT"/>
</dbReference>
<proteinExistence type="predicted"/>
<evidence type="ECO:0000256" key="3">
    <source>
        <dbReference type="ARBA" id="ARBA00022525"/>
    </source>
</evidence>
<feature type="domain" description="Peptidase M10 serralysin C-terminal" evidence="5">
    <location>
        <begin position="245"/>
        <end position="386"/>
    </location>
</feature>
<dbReference type="Gene3D" id="3.40.390.10">
    <property type="entry name" value="Collagenase (Catalytic Domain)"/>
    <property type="match status" value="1"/>
</dbReference>
<organism evidence="6 7">
    <name type="scientific">Prochlorococcus marinus str. SB</name>
    <dbReference type="NCBI Taxonomy" id="59926"/>
    <lineage>
        <taxon>Bacteria</taxon>
        <taxon>Bacillati</taxon>
        <taxon>Cyanobacteriota</taxon>
        <taxon>Cyanophyceae</taxon>
        <taxon>Synechococcales</taxon>
        <taxon>Prochlorococcaceae</taxon>
        <taxon>Prochlorococcus</taxon>
    </lineage>
</organism>
<dbReference type="SUPFAM" id="SSF51120">
    <property type="entry name" value="beta-Roll"/>
    <property type="match status" value="2"/>
</dbReference>
<comment type="caution">
    <text evidence="6">The sequence shown here is derived from an EMBL/GenBank/DDBJ whole genome shotgun (WGS) entry which is preliminary data.</text>
</comment>
<dbReference type="PROSITE" id="PS00330">
    <property type="entry name" value="HEMOLYSIN_CALCIUM"/>
    <property type="match status" value="3"/>
</dbReference>
<comment type="subcellular location">
    <subcellularLocation>
        <location evidence="2">Secreted</location>
    </subcellularLocation>
</comment>
<dbReference type="Gene3D" id="2.150.10.10">
    <property type="entry name" value="Serralysin-like metalloprotease, C-terminal"/>
    <property type="match status" value="4"/>
</dbReference>
<dbReference type="InterPro" id="IPR001343">
    <property type="entry name" value="Hemolysn_Ca-bd"/>
</dbReference>
<dbReference type="SUPFAM" id="SSF55486">
    <property type="entry name" value="Metalloproteases ('zincins'), catalytic domain"/>
    <property type="match status" value="1"/>
</dbReference>
<dbReference type="GO" id="GO:0005615">
    <property type="term" value="C:extracellular space"/>
    <property type="evidence" value="ECO:0007669"/>
    <property type="project" value="InterPro"/>
</dbReference>
<dbReference type="Proteomes" id="UP000030345">
    <property type="component" value="Unassembled WGS sequence"/>
</dbReference>
<evidence type="ECO:0000256" key="1">
    <source>
        <dbReference type="ARBA" id="ARBA00001913"/>
    </source>
</evidence>
<protein>
    <submittedName>
        <fullName evidence="6">Outer membrane secretion protein</fullName>
    </submittedName>
</protein>
<dbReference type="Pfam" id="PF08548">
    <property type="entry name" value="Peptidase_M10_C"/>
    <property type="match status" value="1"/>
</dbReference>
<dbReference type="InterPro" id="IPR018511">
    <property type="entry name" value="Hemolysin-typ_Ca-bd_CS"/>
</dbReference>
<accession>A0A0A2B8P7</accession>
<keyword evidence="4" id="KW-0677">Repeat</keyword>